<dbReference type="InterPro" id="IPR012296">
    <property type="entry name" value="Nuclease_put_TT1808"/>
</dbReference>
<dbReference type="RefSeq" id="WP_261293437.1">
    <property type="nucleotide sequence ID" value="NZ_JANQBK010000003.1"/>
</dbReference>
<reference evidence="3" key="1">
    <citation type="journal article" date="2019" name="Int. J. Syst. Evol. Microbiol.">
        <title>The Global Catalogue of Microorganisms (GCM) 10K type strain sequencing project: providing services to taxonomists for standard genome sequencing and annotation.</title>
        <authorList>
            <consortium name="The Broad Institute Genomics Platform"/>
            <consortium name="The Broad Institute Genome Sequencing Center for Infectious Disease"/>
            <person name="Wu L."/>
            <person name="Ma J."/>
        </authorList>
    </citation>
    <scope>NUCLEOTIDE SEQUENCE [LARGE SCALE GENOMIC DNA]</scope>
    <source>
        <strain evidence="3">KCTC 42739</strain>
    </source>
</reference>
<dbReference type="Proteomes" id="UP001595713">
    <property type="component" value="Unassembled WGS sequence"/>
</dbReference>
<evidence type="ECO:0000313" key="2">
    <source>
        <dbReference type="EMBL" id="MFC3579666.1"/>
    </source>
</evidence>
<dbReference type="SUPFAM" id="SSF52980">
    <property type="entry name" value="Restriction endonuclease-like"/>
    <property type="match status" value="1"/>
</dbReference>
<protein>
    <submittedName>
        <fullName evidence="2">Uma2 family endonuclease</fullName>
    </submittedName>
</protein>
<evidence type="ECO:0000313" key="3">
    <source>
        <dbReference type="Proteomes" id="UP001595713"/>
    </source>
</evidence>
<organism evidence="2 3">
    <name type="scientific">Sphingomonas hylomeconis</name>
    <dbReference type="NCBI Taxonomy" id="1395958"/>
    <lineage>
        <taxon>Bacteria</taxon>
        <taxon>Pseudomonadati</taxon>
        <taxon>Pseudomonadota</taxon>
        <taxon>Alphaproteobacteria</taxon>
        <taxon>Sphingomonadales</taxon>
        <taxon>Sphingomonadaceae</taxon>
        <taxon>Sphingomonas</taxon>
    </lineage>
</organism>
<dbReference type="CDD" id="cd06260">
    <property type="entry name" value="DUF820-like"/>
    <property type="match status" value="1"/>
</dbReference>
<dbReference type="GO" id="GO:0004519">
    <property type="term" value="F:endonuclease activity"/>
    <property type="evidence" value="ECO:0007669"/>
    <property type="project" value="UniProtKB-KW"/>
</dbReference>
<comment type="caution">
    <text evidence="2">The sequence shown here is derived from an EMBL/GenBank/DDBJ whole genome shotgun (WGS) entry which is preliminary data.</text>
</comment>
<proteinExistence type="predicted"/>
<accession>A0ABV7STK9</accession>
<keyword evidence="2" id="KW-0378">Hydrolase</keyword>
<dbReference type="PANTHER" id="PTHR35400:SF1">
    <property type="entry name" value="SLR1083 PROTEIN"/>
    <property type="match status" value="1"/>
</dbReference>
<dbReference type="EMBL" id="JBHRXP010000002">
    <property type="protein sequence ID" value="MFC3579666.1"/>
    <property type="molecule type" value="Genomic_DNA"/>
</dbReference>
<keyword evidence="3" id="KW-1185">Reference proteome</keyword>
<evidence type="ECO:0000259" key="1">
    <source>
        <dbReference type="Pfam" id="PF05685"/>
    </source>
</evidence>
<keyword evidence="2" id="KW-0540">Nuclease</keyword>
<gene>
    <name evidence="2" type="ORF">ACFONA_05760</name>
</gene>
<feature type="domain" description="Putative restriction endonuclease" evidence="1">
    <location>
        <begin position="31"/>
        <end position="184"/>
    </location>
</feature>
<keyword evidence="2" id="KW-0255">Endonuclease</keyword>
<dbReference type="InterPro" id="IPR008538">
    <property type="entry name" value="Uma2"/>
</dbReference>
<sequence length="189" mass="21043">MTVFQNIRKGLIPARLTVDDVYALTESGVLAESDNFELIDGEIVPMAAAKANCHEIMKSRLTRILVLSLADDVRLFVEPSVSLAPDILVEPDLAVWRKDGLPREMRGPDLSIVIEVADSSLGYDLRIKSPLYAKYGVRDYWVVDAVRQTIRVHRLPVDGRYTDVEEYEAHDAVAALLLPGVVIQLDSLD</sequence>
<dbReference type="Gene3D" id="3.90.1570.10">
    <property type="entry name" value="tt1808, chain A"/>
    <property type="match status" value="1"/>
</dbReference>
<dbReference type="InterPro" id="IPR011335">
    <property type="entry name" value="Restrct_endonuc-II-like"/>
</dbReference>
<dbReference type="PANTHER" id="PTHR35400">
    <property type="entry name" value="SLR1083 PROTEIN"/>
    <property type="match status" value="1"/>
</dbReference>
<name>A0ABV7STK9_9SPHN</name>
<dbReference type="Pfam" id="PF05685">
    <property type="entry name" value="Uma2"/>
    <property type="match status" value="1"/>
</dbReference>